<accession>A0ABR1IIP8</accession>
<proteinExistence type="predicted"/>
<protein>
    <submittedName>
        <fullName evidence="2">Uncharacterized protein</fullName>
    </submittedName>
</protein>
<dbReference type="EMBL" id="JBANRG010000143">
    <property type="protein sequence ID" value="KAK7433697.1"/>
    <property type="molecule type" value="Genomic_DNA"/>
</dbReference>
<evidence type="ECO:0000313" key="3">
    <source>
        <dbReference type="Proteomes" id="UP001498398"/>
    </source>
</evidence>
<dbReference type="Proteomes" id="UP001498398">
    <property type="component" value="Unassembled WGS sequence"/>
</dbReference>
<keyword evidence="3" id="KW-1185">Reference proteome</keyword>
<feature type="region of interest" description="Disordered" evidence="1">
    <location>
        <begin position="1"/>
        <end position="70"/>
    </location>
</feature>
<comment type="caution">
    <text evidence="2">The sequence shown here is derived from an EMBL/GenBank/DDBJ whole genome shotgun (WGS) entry which is preliminary data.</text>
</comment>
<reference evidence="2 3" key="1">
    <citation type="submission" date="2024-01" db="EMBL/GenBank/DDBJ databases">
        <title>A draft genome for the cacao thread blight pathogen Marasmiellus scandens.</title>
        <authorList>
            <person name="Baruah I.K."/>
            <person name="Leung J."/>
            <person name="Bukari Y."/>
            <person name="Amoako-Attah I."/>
            <person name="Meinhardt L.W."/>
            <person name="Bailey B.A."/>
            <person name="Cohen S.P."/>
        </authorList>
    </citation>
    <scope>NUCLEOTIDE SEQUENCE [LARGE SCALE GENOMIC DNA]</scope>
    <source>
        <strain evidence="2 3">GH-19</strain>
    </source>
</reference>
<sequence>MPSRNPFLDLEAYGSSDEDDFEEQAPGVDDEDGAGSEEEIGEEEIEEEEEEEEEAGTLKATNDGEYEDEDALNRYSALRFSIAWNDASTRKPWQS</sequence>
<feature type="compositionally biased region" description="Acidic residues" evidence="1">
    <location>
        <begin position="16"/>
        <end position="55"/>
    </location>
</feature>
<evidence type="ECO:0000313" key="2">
    <source>
        <dbReference type="EMBL" id="KAK7433697.1"/>
    </source>
</evidence>
<gene>
    <name evidence="2" type="ORF">VKT23_020615</name>
</gene>
<organism evidence="2 3">
    <name type="scientific">Marasmiellus scandens</name>
    <dbReference type="NCBI Taxonomy" id="2682957"/>
    <lineage>
        <taxon>Eukaryota</taxon>
        <taxon>Fungi</taxon>
        <taxon>Dikarya</taxon>
        <taxon>Basidiomycota</taxon>
        <taxon>Agaricomycotina</taxon>
        <taxon>Agaricomycetes</taxon>
        <taxon>Agaricomycetidae</taxon>
        <taxon>Agaricales</taxon>
        <taxon>Marasmiineae</taxon>
        <taxon>Omphalotaceae</taxon>
        <taxon>Marasmiellus</taxon>
    </lineage>
</organism>
<evidence type="ECO:0000256" key="1">
    <source>
        <dbReference type="SAM" id="MobiDB-lite"/>
    </source>
</evidence>
<name>A0ABR1IIP8_9AGAR</name>